<dbReference type="Proteomes" id="UP001189429">
    <property type="component" value="Unassembled WGS sequence"/>
</dbReference>
<evidence type="ECO:0000313" key="2">
    <source>
        <dbReference type="Proteomes" id="UP001189429"/>
    </source>
</evidence>
<evidence type="ECO:0008006" key="3">
    <source>
        <dbReference type="Google" id="ProtNLM"/>
    </source>
</evidence>
<proteinExistence type="predicted"/>
<accession>A0ABN9X5X7</accession>
<gene>
    <name evidence="1" type="ORF">PCOR1329_LOCUS73742</name>
</gene>
<reference evidence="1" key="1">
    <citation type="submission" date="2023-10" db="EMBL/GenBank/DDBJ databases">
        <authorList>
            <person name="Chen Y."/>
            <person name="Shah S."/>
            <person name="Dougan E. K."/>
            <person name="Thang M."/>
            <person name="Chan C."/>
        </authorList>
    </citation>
    <scope>NUCLEOTIDE SEQUENCE [LARGE SCALE GENOMIC DNA]</scope>
</reference>
<name>A0ABN9X5X7_9DINO</name>
<comment type="caution">
    <text evidence="1">The sequence shown here is derived from an EMBL/GenBank/DDBJ whole genome shotgun (WGS) entry which is preliminary data.</text>
</comment>
<protein>
    <recommendedName>
        <fullName evidence="3">PH domain-containing protein</fullName>
    </recommendedName>
</protein>
<feature type="non-terminal residue" evidence="1">
    <location>
        <position position="1"/>
    </location>
</feature>
<dbReference type="EMBL" id="CAUYUJ010019949">
    <property type="protein sequence ID" value="CAK0894798.1"/>
    <property type="molecule type" value="Genomic_DNA"/>
</dbReference>
<sequence length="98" mass="10595">EHCVLRGGVLRVRQTHRGPDAGPVPHVQPHPLVYLAHGSSVKLVNRTLLQVTAKVPYNQDFLLAAPSEAEAEGWRLALEAWPARSAEGAGGRGGCKKW</sequence>
<evidence type="ECO:0000313" key="1">
    <source>
        <dbReference type="EMBL" id="CAK0894798.1"/>
    </source>
</evidence>
<organism evidence="1 2">
    <name type="scientific">Prorocentrum cordatum</name>
    <dbReference type="NCBI Taxonomy" id="2364126"/>
    <lineage>
        <taxon>Eukaryota</taxon>
        <taxon>Sar</taxon>
        <taxon>Alveolata</taxon>
        <taxon>Dinophyceae</taxon>
        <taxon>Prorocentrales</taxon>
        <taxon>Prorocentraceae</taxon>
        <taxon>Prorocentrum</taxon>
    </lineage>
</organism>
<keyword evidence="2" id="KW-1185">Reference proteome</keyword>